<organism evidence="1 2">
    <name type="scientific">Salinimicrobium flavum</name>
    <dbReference type="NCBI Taxonomy" id="1737065"/>
    <lineage>
        <taxon>Bacteria</taxon>
        <taxon>Pseudomonadati</taxon>
        <taxon>Bacteroidota</taxon>
        <taxon>Flavobacteriia</taxon>
        <taxon>Flavobacteriales</taxon>
        <taxon>Flavobacteriaceae</taxon>
        <taxon>Salinimicrobium</taxon>
    </lineage>
</organism>
<dbReference type="Proteomes" id="UP001597468">
    <property type="component" value="Unassembled WGS sequence"/>
</dbReference>
<gene>
    <name evidence="1" type="ORF">ACFSTG_10730</name>
</gene>
<accession>A0ABW5IYA3</accession>
<name>A0ABW5IYA3_9FLAO</name>
<evidence type="ECO:0000313" key="1">
    <source>
        <dbReference type="EMBL" id="MFD2518370.1"/>
    </source>
</evidence>
<sequence length="135" mass="15068">MGEKKDTLITLTVDTGKINNNNINSCVVFSDNREEDKPQEPGNPKDYVSTVNRNKKVTWQGKAKEGSDTVKILEVYRKKEDGGAEIVEKFNSKNDGTVEGKIKDKKVDGLENYEVKFSINGGDPYPVDPKLAMKD</sequence>
<dbReference type="RefSeq" id="WP_380752358.1">
    <property type="nucleotide sequence ID" value="NZ_JBHULT010000009.1"/>
</dbReference>
<proteinExistence type="predicted"/>
<comment type="caution">
    <text evidence="1">The sequence shown here is derived from an EMBL/GenBank/DDBJ whole genome shotgun (WGS) entry which is preliminary data.</text>
</comment>
<protein>
    <submittedName>
        <fullName evidence="1">Uncharacterized protein</fullName>
    </submittedName>
</protein>
<reference evidence="2" key="1">
    <citation type="journal article" date="2019" name="Int. J. Syst. Evol. Microbiol.">
        <title>The Global Catalogue of Microorganisms (GCM) 10K type strain sequencing project: providing services to taxonomists for standard genome sequencing and annotation.</title>
        <authorList>
            <consortium name="The Broad Institute Genomics Platform"/>
            <consortium name="The Broad Institute Genome Sequencing Center for Infectious Disease"/>
            <person name="Wu L."/>
            <person name="Ma J."/>
        </authorList>
    </citation>
    <scope>NUCLEOTIDE SEQUENCE [LARGE SCALE GENOMIC DNA]</scope>
    <source>
        <strain evidence="2">KCTC 42585</strain>
    </source>
</reference>
<evidence type="ECO:0000313" key="2">
    <source>
        <dbReference type="Proteomes" id="UP001597468"/>
    </source>
</evidence>
<dbReference type="EMBL" id="JBHULT010000009">
    <property type="protein sequence ID" value="MFD2518370.1"/>
    <property type="molecule type" value="Genomic_DNA"/>
</dbReference>
<keyword evidence="2" id="KW-1185">Reference proteome</keyword>